<organism evidence="2 3">
    <name type="scientific">Rubrobacter tropicus</name>
    <dbReference type="NCBI Taxonomy" id="2653851"/>
    <lineage>
        <taxon>Bacteria</taxon>
        <taxon>Bacillati</taxon>
        <taxon>Actinomycetota</taxon>
        <taxon>Rubrobacteria</taxon>
        <taxon>Rubrobacterales</taxon>
        <taxon>Rubrobacteraceae</taxon>
        <taxon>Rubrobacter</taxon>
    </lineage>
</organism>
<reference evidence="2 3" key="1">
    <citation type="submission" date="2019-10" db="EMBL/GenBank/DDBJ databases">
        <title>Rubrobacter sp nov SCSIO 52090 isolated from a deep-sea sediment in the South China Sea.</title>
        <authorList>
            <person name="Chen R.W."/>
        </authorList>
    </citation>
    <scope>NUCLEOTIDE SEQUENCE [LARGE SCALE GENOMIC DNA]</scope>
    <source>
        <strain evidence="2 3">SCSIO 52909</strain>
    </source>
</reference>
<dbReference type="Proteomes" id="UP000501452">
    <property type="component" value="Chromosome"/>
</dbReference>
<keyword evidence="1" id="KW-0812">Transmembrane</keyword>
<feature type="transmembrane region" description="Helical" evidence="1">
    <location>
        <begin position="68"/>
        <end position="89"/>
    </location>
</feature>
<keyword evidence="1" id="KW-0472">Membrane</keyword>
<feature type="transmembrane region" description="Helical" evidence="1">
    <location>
        <begin position="163"/>
        <end position="189"/>
    </location>
</feature>
<gene>
    <name evidence="2" type="ORF">GBA63_20210</name>
</gene>
<sequence length="306" mass="31077">MKTAPQPTDLPVERDLTLAYRLSLAVAALMAVASPAGVVMGIAGLYGADPKLALGVTEAEAGLLLPGLLGQDIFDLAVGLPVLLGSMWLARRGSLVGLLLWPGALFYALYWGLLYLVGAPFSALFLLYVPLVTLSAYATVAVVSSIDGEGTRRRLGGAAPARLVGGILVVLGLLTLGQDAGGALVTALANDAPVDPAARPVWISDLAIEVPAVLAGGALLWLRKPLGYVAGAGLLLQYGLTPVGLAAGMGLASVLTGSPLEVSTAVVLLVFGAVCFAALAFFVRGARATGTRNVAATGAEREELTP</sequence>
<dbReference type="AlphaFoldDB" id="A0A6G8QE35"/>
<feature type="transmembrane region" description="Helical" evidence="1">
    <location>
        <begin position="123"/>
        <end position="143"/>
    </location>
</feature>
<feature type="transmembrane region" description="Helical" evidence="1">
    <location>
        <begin position="262"/>
        <end position="283"/>
    </location>
</feature>
<feature type="transmembrane region" description="Helical" evidence="1">
    <location>
        <begin position="234"/>
        <end position="256"/>
    </location>
</feature>
<protein>
    <submittedName>
        <fullName evidence="2">Uncharacterized protein</fullName>
    </submittedName>
</protein>
<dbReference type="EMBL" id="CP045119">
    <property type="protein sequence ID" value="QIN84713.1"/>
    <property type="molecule type" value="Genomic_DNA"/>
</dbReference>
<keyword evidence="3" id="KW-1185">Reference proteome</keyword>
<evidence type="ECO:0000313" key="2">
    <source>
        <dbReference type="EMBL" id="QIN84713.1"/>
    </source>
</evidence>
<dbReference type="KEGG" id="rub:GBA63_20210"/>
<feature type="transmembrane region" description="Helical" evidence="1">
    <location>
        <begin position="24"/>
        <end position="48"/>
    </location>
</feature>
<name>A0A6G8QE35_9ACTN</name>
<evidence type="ECO:0000313" key="3">
    <source>
        <dbReference type="Proteomes" id="UP000501452"/>
    </source>
</evidence>
<dbReference type="RefSeq" id="WP_166179169.1">
    <property type="nucleotide sequence ID" value="NZ_CP045119.1"/>
</dbReference>
<feature type="transmembrane region" description="Helical" evidence="1">
    <location>
        <begin position="201"/>
        <end position="222"/>
    </location>
</feature>
<feature type="transmembrane region" description="Helical" evidence="1">
    <location>
        <begin position="96"/>
        <end position="117"/>
    </location>
</feature>
<evidence type="ECO:0000256" key="1">
    <source>
        <dbReference type="SAM" id="Phobius"/>
    </source>
</evidence>
<keyword evidence="1" id="KW-1133">Transmembrane helix</keyword>
<proteinExistence type="predicted"/>
<accession>A0A6G8QE35</accession>